<dbReference type="Pfam" id="PF12804">
    <property type="entry name" value="NTP_transf_3"/>
    <property type="match status" value="1"/>
</dbReference>
<evidence type="ECO:0000259" key="1">
    <source>
        <dbReference type="SMART" id="SM00471"/>
    </source>
</evidence>
<protein>
    <submittedName>
        <fullName evidence="2">NTP transferase domain-containing protein</fullName>
    </submittedName>
</protein>
<dbReference type="PANTHER" id="PTHR43777">
    <property type="entry name" value="MOLYBDENUM COFACTOR CYTIDYLYLTRANSFERASE"/>
    <property type="match status" value="1"/>
</dbReference>
<accession>A0ABU4GNJ7</accession>
<keyword evidence="3" id="KW-1185">Reference proteome</keyword>
<dbReference type="SUPFAM" id="SSF109604">
    <property type="entry name" value="HD-domain/PDEase-like"/>
    <property type="match status" value="1"/>
</dbReference>
<keyword evidence="2" id="KW-0808">Transferase</keyword>
<evidence type="ECO:0000313" key="2">
    <source>
        <dbReference type="EMBL" id="MDW2799196.1"/>
    </source>
</evidence>
<organism evidence="2 3">
    <name type="scientific">Clostridium boliviensis</name>
    <dbReference type="NCBI Taxonomy" id="318465"/>
    <lineage>
        <taxon>Bacteria</taxon>
        <taxon>Bacillati</taxon>
        <taxon>Bacillota</taxon>
        <taxon>Clostridia</taxon>
        <taxon>Eubacteriales</taxon>
        <taxon>Clostridiaceae</taxon>
        <taxon>Clostridium</taxon>
    </lineage>
</organism>
<evidence type="ECO:0000313" key="3">
    <source>
        <dbReference type="Proteomes" id="UP001276854"/>
    </source>
</evidence>
<dbReference type="SUPFAM" id="SSF53448">
    <property type="entry name" value="Nucleotide-diphospho-sugar transferases"/>
    <property type="match status" value="1"/>
</dbReference>
<dbReference type="EMBL" id="JAWONS010000244">
    <property type="protein sequence ID" value="MDW2799196.1"/>
    <property type="molecule type" value="Genomic_DNA"/>
</dbReference>
<dbReference type="PANTHER" id="PTHR43777:SF1">
    <property type="entry name" value="MOLYBDENUM COFACTOR CYTIDYLYLTRANSFERASE"/>
    <property type="match status" value="1"/>
</dbReference>
<dbReference type="CDD" id="cd04182">
    <property type="entry name" value="GT_2_like_f"/>
    <property type="match status" value="1"/>
</dbReference>
<dbReference type="Gene3D" id="1.10.3210.10">
    <property type="entry name" value="Hypothetical protein af1432"/>
    <property type="match status" value="1"/>
</dbReference>
<dbReference type="CDD" id="cd00077">
    <property type="entry name" value="HDc"/>
    <property type="match status" value="1"/>
</dbReference>
<dbReference type="InterPro" id="IPR003607">
    <property type="entry name" value="HD/PDEase_dom"/>
</dbReference>
<dbReference type="InterPro" id="IPR029044">
    <property type="entry name" value="Nucleotide-diphossugar_trans"/>
</dbReference>
<dbReference type="InterPro" id="IPR025877">
    <property type="entry name" value="MobA-like_NTP_Trfase"/>
</dbReference>
<dbReference type="GO" id="GO:0016740">
    <property type="term" value="F:transferase activity"/>
    <property type="evidence" value="ECO:0007669"/>
    <property type="project" value="UniProtKB-KW"/>
</dbReference>
<dbReference type="InterPro" id="IPR006674">
    <property type="entry name" value="HD_domain"/>
</dbReference>
<dbReference type="NCBIfam" id="NF045665">
    <property type="entry name" value="NTPtran_DVU1551"/>
    <property type="match status" value="1"/>
</dbReference>
<dbReference type="RefSeq" id="WP_318065395.1">
    <property type="nucleotide sequence ID" value="NZ_JAWONS010000244.1"/>
</dbReference>
<feature type="domain" description="HD/PDEase" evidence="1">
    <location>
        <begin position="217"/>
        <end position="325"/>
    </location>
</feature>
<dbReference type="SMART" id="SM00471">
    <property type="entry name" value="HDc"/>
    <property type="match status" value="1"/>
</dbReference>
<proteinExistence type="predicted"/>
<dbReference type="Pfam" id="PF01966">
    <property type="entry name" value="HD"/>
    <property type="match status" value="1"/>
</dbReference>
<name>A0ABU4GNJ7_9CLOT</name>
<reference evidence="2 3" key="1">
    <citation type="submission" date="2023-10" db="EMBL/GenBank/DDBJ databases">
        <title>A novel Glycoside Hydrolase 43-Like Enzyme from Clostrdium boliviensis is an Endo-xylanase, and a Candidate for Xylooligosaccharides Production from Different Xylan Substrates.</title>
        <authorList>
            <person name="Alvarez M.T."/>
            <person name="Rocabado-Villegas L.R."/>
            <person name="Salas-Veizaga D.M."/>
            <person name="Linares-Pasten J.A."/>
            <person name="Gudmundsdottir E.E."/>
            <person name="Hreggvidsson G.O."/>
            <person name="Adlercreutz P."/>
            <person name="Nordberg Karlsson E."/>
        </authorList>
    </citation>
    <scope>NUCLEOTIDE SEQUENCE [LARGE SCALE GENOMIC DNA]</scope>
    <source>
        <strain evidence="2 3">E-1</strain>
    </source>
</reference>
<sequence>MTGDRIAVIIIAAGYSSRMNGFKPMYQFKERTAVERLIDTYRSSGIRDIYIVVGYNSTELISRIKDPEVVWVMNESYAEGMLTSIKKGILTLDKKISAFFMQPVDIPLIKTKTLDFLTDTYYKCNKGVIYPVFDSKKGHPPLICCKYSTLITSSPDEGGLKQILKKFEDDSVCVPVCDKAILMDMDRTEDYEKLLAYDRLNAPDMDECQAIRRYYNVPEPVCRHCDAVERIAHMLFMKLSLCGIRLDGDALFAAALLHDMVRYEKKHAAAGADIVRSMGYDFVGDIIATHMDLEVRDREPLTENEILYLADKIIEGDRICSLDEKFSQALRDKGDSPEAIVNIKKRWQAAKLIVDKIERITGTGIQYDKTHLSDQAWKDTYRKREEVFGDYRFALSQGRD</sequence>
<dbReference type="Gene3D" id="3.90.550.10">
    <property type="entry name" value="Spore Coat Polysaccharide Biosynthesis Protein SpsA, Chain A"/>
    <property type="match status" value="1"/>
</dbReference>
<gene>
    <name evidence="2" type="ORF">RZO55_16605</name>
</gene>
<dbReference type="InterPro" id="IPR054703">
    <property type="entry name" value="Mop-rel"/>
</dbReference>
<comment type="caution">
    <text evidence="2">The sequence shown here is derived from an EMBL/GenBank/DDBJ whole genome shotgun (WGS) entry which is preliminary data.</text>
</comment>
<dbReference type="Proteomes" id="UP001276854">
    <property type="component" value="Unassembled WGS sequence"/>
</dbReference>